<evidence type="ECO:0000256" key="3">
    <source>
        <dbReference type="ARBA" id="ARBA00023242"/>
    </source>
</evidence>
<accession>H2YKM4</accession>
<evidence type="ECO:0000256" key="1">
    <source>
        <dbReference type="ARBA" id="ARBA00004123"/>
    </source>
</evidence>
<dbReference type="PANTHER" id="PTHR13405:SF11">
    <property type="entry name" value="NUCLEAR PORE COMPLEX PROTEIN NUP133"/>
    <property type="match status" value="1"/>
</dbReference>
<comment type="subcellular location">
    <subcellularLocation>
        <location evidence="1">Nucleus</location>
    </subcellularLocation>
</comment>
<dbReference type="GO" id="GO:0006606">
    <property type="term" value="P:protein import into nucleus"/>
    <property type="evidence" value="ECO:0007669"/>
    <property type="project" value="TreeGrafter"/>
</dbReference>
<organism evidence="4 5">
    <name type="scientific">Ciona savignyi</name>
    <name type="common">Pacific transparent sea squirt</name>
    <dbReference type="NCBI Taxonomy" id="51511"/>
    <lineage>
        <taxon>Eukaryota</taxon>
        <taxon>Metazoa</taxon>
        <taxon>Chordata</taxon>
        <taxon>Tunicata</taxon>
        <taxon>Ascidiacea</taxon>
        <taxon>Phlebobranchia</taxon>
        <taxon>Cionidae</taxon>
        <taxon>Ciona</taxon>
    </lineage>
</organism>
<dbReference type="GO" id="GO:0017056">
    <property type="term" value="F:structural constituent of nuclear pore"/>
    <property type="evidence" value="ECO:0007669"/>
    <property type="project" value="InterPro"/>
</dbReference>
<sequence length="176" mass="20332">MEEKVKDFNDELMILKYQGSLPSVVLDSMHTTIDAMPVYPPSKLIQLYIGDGNQQSNEVDFKKAFELLQYLDAEDGNEMEVDIEEWKMLIWCKMILKDGWNDIDTSSDPFDTYSHTVLFRTIQLAQSSGLLSELLPDVVQLMNRPELSDLIKSSKFEFLLRATFERIHRTLLTTST</sequence>
<dbReference type="GO" id="GO:0016973">
    <property type="term" value="P:poly(A)+ mRNA export from nucleus"/>
    <property type="evidence" value="ECO:0007669"/>
    <property type="project" value="TreeGrafter"/>
</dbReference>
<dbReference type="OMA" id="MHTTIDA"/>
<evidence type="ECO:0000313" key="4">
    <source>
        <dbReference type="Ensembl" id="ENSCSAVP00000005876.1"/>
    </source>
</evidence>
<reference evidence="4" key="3">
    <citation type="submission" date="2025-09" db="UniProtKB">
        <authorList>
            <consortium name="Ensembl"/>
        </authorList>
    </citation>
    <scope>IDENTIFICATION</scope>
</reference>
<dbReference type="HOGENOM" id="CLU_1524605_0_0_1"/>
<dbReference type="Gene3D" id="1.25.40.700">
    <property type="match status" value="1"/>
</dbReference>
<reference evidence="5" key="1">
    <citation type="submission" date="2003-08" db="EMBL/GenBank/DDBJ databases">
        <authorList>
            <person name="Birren B."/>
            <person name="Nusbaum C."/>
            <person name="Abebe A."/>
            <person name="Abouelleil A."/>
            <person name="Adekoya E."/>
            <person name="Ait-zahra M."/>
            <person name="Allen N."/>
            <person name="Allen T."/>
            <person name="An P."/>
            <person name="Anderson M."/>
            <person name="Anderson S."/>
            <person name="Arachchi H."/>
            <person name="Armbruster J."/>
            <person name="Bachantsang P."/>
            <person name="Baldwin J."/>
            <person name="Barry A."/>
            <person name="Bayul T."/>
            <person name="Blitshsteyn B."/>
            <person name="Bloom T."/>
            <person name="Blye J."/>
            <person name="Boguslavskiy L."/>
            <person name="Borowsky M."/>
            <person name="Boukhgalter B."/>
            <person name="Brunache A."/>
            <person name="Butler J."/>
            <person name="Calixte N."/>
            <person name="Calvo S."/>
            <person name="Camarata J."/>
            <person name="Campo K."/>
            <person name="Chang J."/>
            <person name="Cheshatsang Y."/>
            <person name="Citroen M."/>
            <person name="Collymore A."/>
            <person name="Considine T."/>
            <person name="Cook A."/>
            <person name="Cooke P."/>
            <person name="Corum B."/>
            <person name="Cuomo C."/>
            <person name="David R."/>
            <person name="Dawoe T."/>
            <person name="Degray S."/>
            <person name="Dodge S."/>
            <person name="Dooley K."/>
            <person name="Dorje P."/>
            <person name="Dorjee K."/>
            <person name="Dorris L."/>
            <person name="Duffey N."/>
            <person name="Dupes A."/>
            <person name="Elkins T."/>
            <person name="Engels R."/>
            <person name="Erickson J."/>
            <person name="Farina A."/>
            <person name="Faro S."/>
            <person name="Ferreira P."/>
            <person name="Fischer H."/>
            <person name="Fitzgerald M."/>
            <person name="Foley K."/>
            <person name="Gage D."/>
            <person name="Galagan J."/>
            <person name="Gearin G."/>
            <person name="Gnerre S."/>
            <person name="Gnirke A."/>
            <person name="Goyette A."/>
            <person name="Graham J."/>
            <person name="Grandbois E."/>
            <person name="Gyaltsen K."/>
            <person name="Hafez N."/>
            <person name="Hagopian D."/>
            <person name="Hagos B."/>
            <person name="Hall J."/>
            <person name="Hatcher B."/>
            <person name="Heller A."/>
            <person name="Higgins H."/>
            <person name="Honan T."/>
            <person name="Horn A."/>
            <person name="Houde N."/>
            <person name="Hughes L."/>
            <person name="Hulme W."/>
            <person name="Husby E."/>
            <person name="Iliev I."/>
            <person name="Jaffe D."/>
            <person name="Jones C."/>
            <person name="Kamal M."/>
            <person name="Kamat A."/>
            <person name="Kamvysselis M."/>
            <person name="Karlsson E."/>
            <person name="Kells C."/>
            <person name="Kieu A."/>
            <person name="Kisner P."/>
            <person name="Kodira C."/>
            <person name="Kulbokas E."/>
            <person name="Labutti K."/>
            <person name="Lama D."/>
            <person name="Landers T."/>
            <person name="Leger J."/>
            <person name="Levine S."/>
            <person name="Lewis D."/>
            <person name="Lewis T."/>
            <person name="Lindblad-toh K."/>
            <person name="Liu X."/>
            <person name="Lokyitsang T."/>
            <person name="Lokyitsang Y."/>
            <person name="Lucien O."/>
            <person name="Lui A."/>
            <person name="Ma L.J."/>
            <person name="Mabbitt R."/>
            <person name="Macdonald J."/>
            <person name="Maclean C."/>
            <person name="Major J."/>
            <person name="Manning J."/>
            <person name="Marabella R."/>
            <person name="Maru K."/>
            <person name="Matthews C."/>
            <person name="Mauceli E."/>
            <person name="Mccarthy M."/>
            <person name="Mcdonough S."/>
            <person name="Mcghee T."/>
            <person name="Meldrim J."/>
            <person name="Meneus L."/>
            <person name="Mesirov J."/>
            <person name="Mihalev A."/>
            <person name="Mihova T."/>
            <person name="Mikkelsen T."/>
            <person name="Mlenga V."/>
            <person name="Moru K."/>
            <person name="Mozes J."/>
            <person name="Mulrain L."/>
            <person name="Munson G."/>
            <person name="Naylor J."/>
            <person name="Newes C."/>
            <person name="Nguyen C."/>
            <person name="Nguyen N."/>
            <person name="Nguyen T."/>
            <person name="Nicol R."/>
            <person name="Nielsen C."/>
            <person name="Nizzari M."/>
            <person name="Norbu C."/>
            <person name="Norbu N."/>
            <person name="O'donnell P."/>
            <person name="Okoawo O."/>
            <person name="O'leary S."/>
            <person name="Omotosho B."/>
            <person name="O'neill K."/>
            <person name="Osman S."/>
            <person name="Parker S."/>
            <person name="Perrin D."/>
            <person name="Phunkhang P."/>
            <person name="Piqani B."/>
            <person name="Purcell S."/>
            <person name="Rachupka T."/>
            <person name="Ramasamy U."/>
            <person name="Rameau R."/>
            <person name="Ray V."/>
            <person name="Raymond C."/>
            <person name="Retta R."/>
            <person name="Richardson S."/>
            <person name="Rise C."/>
            <person name="Rodriguez J."/>
            <person name="Rogers J."/>
            <person name="Rogov P."/>
            <person name="Rutman M."/>
            <person name="Schupbach R."/>
            <person name="Seaman C."/>
            <person name="Settipalli S."/>
            <person name="Sharpe T."/>
            <person name="Sheridan J."/>
            <person name="Sherpa N."/>
            <person name="Shi J."/>
            <person name="Smirnov S."/>
            <person name="Smith C."/>
            <person name="Sougnez C."/>
            <person name="Spencer B."/>
            <person name="Stalker J."/>
            <person name="Stange-thomann N."/>
            <person name="Stavropoulos S."/>
            <person name="Stetson K."/>
            <person name="Stone C."/>
            <person name="Stone S."/>
            <person name="Stubbs M."/>
            <person name="Talamas J."/>
            <person name="Tchuinga P."/>
            <person name="Tenzing P."/>
            <person name="Tesfaye S."/>
            <person name="Theodore J."/>
            <person name="Thoulutsang Y."/>
            <person name="Topham K."/>
            <person name="Towey S."/>
            <person name="Tsamla T."/>
            <person name="Tsomo N."/>
            <person name="Vallee D."/>
            <person name="Vassiliev H."/>
            <person name="Venkataraman V."/>
            <person name="Vinson J."/>
            <person name="Vo A."/>
            <person name="Wade C."/>
            <person name="Wang S."/>
            <person name="Wangchuk T."/>
            <person name="Wangdi T."/>
            <person name="Whittaker C."/>
            <person name="Wilkinson J."/>
            <person name="Wu Y."/>
            <person name="Wyman D."/>
            <person name="Yadav S."/>
            <person name="Yang S."/>
            <person name="Yang X."/>
            <person name="Yeager S."/>
            <person name="Yee E."/>
            <person name="Young G."/>
            <person name="Zainoun J."/>
            <person name="Zembeck L."/>
            <person name="Zimmer A."/>
            <person name="Zody M."/>
            <person name="Lander E."/>
        </authorList>
    </citation>
    <scope>NUCLEOTIDE SEQUENCE [LARGE SCALE GENOMIC DNA]</scope>
</reference>
<reference evidence="4" key="2">
    <citation type="submission" date="2025-08" db="UniProtKB">
        <authorList>
            <consortium name="Ensembl"/>
        </authorList>
    </citation>
    <scope>IDENTIFICATION</scope>
</reference>
<keyword evidence="5" id="KW-1185">Reference proteome</keyword>
<dbReference type="GO" id="GO:0000972">
    <property type="term" value="P:transcription-dependent tethering of RNA polymerase II gene DNA at nuclear periphery"/>
    <property type="evidence" value="ECO:0007669"/>
    <property type="project" value="TreeGrafter"/>
</dbReference>
<dbReference type="InParanoid" id="H2YKM4"/>
<dbReference type="AlphaFoldDB" id="H2YKM4"/>
<dbReference type="InterPro" id="IPR037624">
    <property type="entry name" value="Nup133-like"/>
</dbReference>
<protein>
    <submittedName>
        <fullName evidence="4">Uncharacterized protein</fullName>
    </submittedName>
</protein>
<dbReference type="GeneTree" id="ENSGT00390000011529"/>
<dbReference type="Ensembl" id="ENSCSAVT00000005951.1">
    <property type="protein sequence ID" value="ENSCSAVP00000005876.1"/>
    <property type="gene ID" value="ENSCSAVG00000003512.1"/>
</dbReference>
<proteinExistence type="predicted"/>
<dbReference type="Proteomes" id="UP000007875">
    <property type="component" value="Unassembled WGS sequence"/>
</dbReference>
<evidence type="ECO:0000256" key="2">
    <source>
        <dbReference type="ARBA" id="ARBA00022448"/>
    </source>
</evidence>
<keyword evidence="3" id="KW-0539">Nucleus</keyword>
<dbReference type="STRING" id="51511.ENSCSAVP00000005876"/>
<evidence type="ECO:0000313" key="5">
    <source>
        <dbReference type="Proteomes" id="UP000007875"/>
    </source>
</evidence>
<name>H2YKM4_CIOSA</name>
<dbReference type="PANTHER" id="PTHR13405">
    <property type="entry name" value="NUCLEAR PORE COMPLEX PROTEIN NUP133"/>
    <property type="match status" value="1"/>
</dbReference>
<dbReference type="eggNOG" id="KOG4121">
    <property type="taxonomic scope" value="Eukaryota"/>
</dbReference>
<dbReference type="GO" id="GO:0031080">
    <property type="term" value="C:nuclear pore outer ring"/>
    <property type="evidence" value="ECO:0007669"/>
    <property type="project" value="TreeGrafter"/>
</dbReference>
<keyword evidence="2" id="KW-0813">Transport</keyword>